<protein>
    <submittedName>
        <fullName evidence="1">Uncharacterized protein</fullName>
    </submittedName>
</protein>
<gene>
    <name evidence="1" type="ORF">ACJDTP_15895</name>
</gene>
<comment type="caution">
    <text evidence="1">The sequence shown here is derived from an EMBL/GenBank/DDBJ whole genome shotgun (WGS) entry which is preliminary data.</text>
</comment>
<evidence type="ECO:0000313" key="1">
    <source>
        <dbReference type="EMBL" id="MFL0166554.1"/>
    </source>
</evidence>
<dbReference type="EMBL" id="JBJIAB010000020">
    <property type="protein sequence ID" value="MFL0166554.1"/>
    <property type="molecule type" value="Genomic_DNA"/>
</dbReference>
<reference evidence="1 2" key="1">
    <citation type="submission" date="2024-11" db="EMBL/GenBank/DDBJ databases">
        <authorList>
            <person name="Heng Y.C."/>
            <person name="Lim A.C.H."/>
            <person name="Lee J.K.Y."/>
            <person name="Kittelmann S."/>
        </authorList>
    </citation>
    <scope>NUCLEOTIDE SEQUENCE [LARGE SCALE GENOMIC DNA]</scope>
    <source>
        <strain evidence="1 2">WILCCON 0112</strain>
    </source>
</reference>
<proteinExistence type="predicted"/>
<dbReference type="Proteomes" id="UP001623600">
    <property type="component" value="Unassembled WGS sequence"/>
</dbReference>
<organism evidence="1 2">
    <name type="scientific">Candidatus Clostridium helianthi</name>
    <dbReference type="NCBI Taxonomy" id="3381660"/>
    <lineage>
        <taxon>Bacteria</taxon>
        <taxon>Bacillati</taxon>
        <taxon>Bacillota</taxon>
        <taxon>Clostridia</taxon>
        <taxon>Eubacteriales</taxon>
        <taxon>Clostridiaceae</taxon>
        <taxon>Clostridium</taxon>
    </lineage>
</organism>
<evidence type="ECO:0000313" key="2">
    <source>
        <dbReference type="Proteomes" id="UP001623600"/>
    </source>
</evidence>
<sequence>MNDDAFQKINLGMLILKQCENIVEDYYIIGHENIDNEPYYVSKEVNKLELEEMINKVECICL</sequence>
<accession>A0ABW8S9L9</accession>
<keyword evidence="2" id="KW-1185">Reference proteome</keyword>
<dbReference type="RefSeq" id="WP_406761780.1">
    <property type="nucleotide sequence ID" value="NZ_JBJIAB010000020.1"/>
</dbReference>
<name>A0ABW8S9L9_9CLOT</name>